<organism evidence="2 3">
    <name type="scientific">Prevotella koreensis</name>
    <dbReference type="NCBI Taxonomy" id="2490854"/>
    <lineage>
        <taxon>Bacteria</taxon>
        <taxon>Pseudomonadati</taxon>
        <taxon>Bacteroidota</taxon>
        <taxon>Bacteroidia</taxon>
        <taxon>Bacteroidales</taxon>
        <taxon>Prevotellaceae</taxon>
        <taxon>Prevotella</taxon>
    </lineage>
</organism>
<dbReference type="EMBL" id="RYYU01000001">
    <property type="protein sequence ID" value="RUL58394.1"/>
    <property type="molecule type" value="Genomic_DNA"/>
</dbReference>
<accession>A0A3S0RYG9</accession>
<dbReference type="PANTHER" id="PTHR43179:SF7">
    <property type="entry name" value="RHAMNOSYLTRANSFERASE WBBL"/>
    <property type="match status" value="1"/>
</dbReference>
<dbReference type="RefSeq" id="WP_126677498.1">
    <property type="nucleotide sequence ID" value="NZ_CAUUVU010000022.1"/>
</dbReference>
<sequence>MKLTVVIVSYNVRHYLEQCLNSLQRALHGLEAEVYVVDNHSKDDTVEKISRSFPDVNLVASNHNLGFARANNIAIRQTESEYVLLLNPDTFVGEDVIAECLRFMDEHKDAGALGVRMLDSYGDVAMESRRGVPTPMTAFYKMVGLCKRFPKSRIYGKYYMSYLPWDKPVEIEVVSGAFCMLRREALDKAGLLDEDFFMYGEDIDLSCRLLKAGFRNWYYPIDILHYKGESTQKSSFRYVHVFYEAMFIFFRKHYGNMTMLLSIPIRAAILFKASMATISLGCGRLRKTLGFYKARERYPDYVFIGREGAIKNCRRISRKLGLTARFYTADSRTMPEGHNSLKEVCDLNTPTYVVYDIDAYSYGEILKIFGSNPMKNLTIGTFEAKSNRIITLNEVLA</sequence>
<dbReference type="SUPFAM" id="SSF53448">
    <property type="entry name" value="Nucleotide-diphospho-sugar transferases"/>
    <property type="match status" value="1"/>
</dbReference>
<gene>
    <name evidence="2" type="ORF">EHV08_00480</name>
</gene>
<reference evidence="2 3" key="1">
    <citation type="submission" date="2018-12" db="EMBL/GenBank/DDBJ databases">
        <title>Genome sequencing of Prevotella sp. KCOM 3155 (= JS262).</title>
        <authorList>
            <person name="Kook J.-K."/>
            <person name="Park S.-N."/>
            <person name="Lim Y.K."/>
        </authorList>
    </citation>
    <scope>NUCLEOTIDE SEQUENCE [LARGE SCALE GENOMIC DNA]</scope>
    <source>
        <strain evidence="2 3">KCOM 3155</strain>
    </source>
</reference>
<evidence type="ECO:0000313" key="3">
    <source>
        <dbReference type="Proteomes" id="UP000278983"/>
    </source>
</evidence>
<feature type="domain" description="Glycosyltransferase 2-like" evidence="1">
    <location>
        <begin position="4"/>
        <end position="188"/>
    </location>
</feature>
<dbReference type="InterPro" id="IPR029044">
    <property type="entry name" value="Nucleotide-diphossugar_trans"/>
</dbReference>
<dbReference type="InterPro" id="IPR001173">
    <property type="entry name" value="Glyco_trans_2-like"/>
</dbReference>
<dbReference type="GO" id="GO:0016740">
    <property type="term" value="F:transferase activity"/>
    <property type="evidence" value="ECO:0007669"/>
    <property type="project" value="UniProtKB-KW"/>
</dbReference>
<evidence type="ECO:0000313" key="2">
    <source>
        <dbReference type="EMBL" id="RUL58394.1"/>
    </source>
</evidence>
<name>A0A3S0RYG9_9BACT</name>
<protein>
    <submittedName>
        <fullName evidence="2">Glycosyltransferase family 2 protein</fullName>
    </submittedName>
</protein>
<evidence type="ECO:0000259" key="1">
    <source>
        <dbReference type="Pfam" id="PF00535"/>
    </source>
</evidence>
<dbReference type="Gene3D" id="3.90.550.10">
    <property type="entry name" value="Spore Coat Polysaccharide Biosynthesis Protein SpsA, Chain A"/>
    <property type="match status" value="1"/>
</dbReference>
<keyword evidence="2" id="KW-0808">Transferase</keyword>
<dbReference type="PANTHER" id="PTHR43179">
    <property type="entry name" value="RHAMNOSYLTRANSFERASE WBBL"/>
    <property type="match status" value="1"/>
</dbReference>
<keyword evidence="3" id="KW-1185">Reference proteome</keyword>
<proteinExistence type="predicted"/>
<dbReference type="CDD" id="cd04186">
    <property type="entry name" value="GT_2_like_c"/>
    <property type="match status" value="1"/>
</dbReference>
<dbReference type="Proteomes" id="UP000278983">
    <property type="component" value="Unassembled WGS sequence"/>
</dbReference>
<dbReference type="AlphaFoldDB" id="A0A3S0RYG9"/>
<dbReference type="Pfam" id="PF00535">
    <property type="entry name" value="Glycos_transf_2"/>
    <property type="match status" value="1"/>
</dbReference>
<comment type="caution">
    <text evidence="2">The sequence shown here is derived from an EMBL/GenBank/DDBJ whole genome shotgun (WGS) entry which is preliminary data.</text>
</comment>
<dbReference type="OrthoDB" id="9771846at2"/>